<evidence type="ECO:0000313" key="4">
    <source>
        <dbReference type="Proteomes" id="UP001216440"/>
    </source>
</evidence>
<proteinExistence type="predicted"/>
<dbReference type="InterPro" id="IPR023809">
    <property type="entry name" value="Thiopep_bacteriocin_synth_dom"/>
</dbReference>
<dbReference type="EMBL" id="CP121682">
    <property type="protein sequence ID" value="WGD39720.1"/>
    <property type="molecule type" value="Genomic_DNA"/>
</dbReference>
<name>A0ABY8JUQ9_9ACTN</name>
<dbReference type="NCBIfam" id="TIGR03891">
    <property type="entry name" value="thiopep_ocin"/>
    <property type="match status" value="1"/>
</dbReference>
<feature type="domain" description="Lantibiotic dehydratase N-terminal" evidence="1">
    <location>
        <begin position="46"/>
        <end position="688"/>
    </location>
</feature>
<sequence length="1012" mass="111717">MDVPRYQWTGAAVLRATTGPSTAVLPAALDLDSADAVRDWLAKLWQRAEIRNALFAASPVLCQTIDNIVHGRHDQPRQLRRAALSVISYLLRWQHRPAPFGLFAGTAPLTIGTTPRVRWGPRHAVTLRADGEWLSDVVRDLEQQPALLERLMVIANNTAEFRGDRLAAPGPPADGHARLMAPVEISLRATRPVKAAMEHARTPITYAALRDLLTTAFPAGAGGKIDAVLQDLIEQNVLITSLCPPMTTVDALDHVCAELKRVDAHSLPDVGGLARTLYGLRDDLTAHTSPSAETDLRELTARMHRHSSIAPLPVVVDTALNCEVQLPGEVIQEVEDAVAVLHHVSPLPYGYKLWRDYHRRFRARYGVGAVVPVLDLVADSGLGRPAEYVGSERGKAPKTISDRDTVVLKLLQQAHMEGRDELVLDDAAISELAEAAGTEERLYGEGSEIAFEVHAPSTHHLADGRFDIEITGVPRPGSSMLGRFAHLMPTAEQHLLTDSYVTRPDVITAQLSFSPRRRRNENVARTDRLLPYVIPLGEHPGEHGEPIPLDDIGVTADARRFHLVQVSSGRPIDVRVLHALEAGIQTPPLARFLSEVSGSRRAVYKRFDFGAAARLPYLPRVRYRRTTLAPARWLLSSKDLPGRKAPVEEWEAAFAVWRARLNVPSRVCVVEYDQRLPVDLDHPAHRRLVRSQLHEAPELELREVVDPARYGWIGRAHEILLPLRRATPAVSSTPLPAFRAQPVPAVQLPGCGEVLRMRLHAHPDRFDEILDRHVPRLLDVLGQPMWWFSRHRELARPEAGQHLTVTLHLPEAAAATATVNRWATDLHLQRLLSALTLEPYQPQTGRYGTGPAMDAAHRAFAADSSAALAQIRLTTRGAVLSQALTAASLADLATHLLASEDAAWDWLIQNTPAHGRPDRTVRVQAIQLYATRQRLAEHGAAELGEGWAVRSTALAKYRKALITAEREPTTVLRSLLHHHHVRAMGVGPATEAATLHLARTIALRHRPVKAPR</sequence>
<evidence type="ECO:0000259" key="1">
    <source>
        <dbReference type="Pfam" id="PF04738"/>
    </source>
</evidence>
<keyword evidence="4" id="KW-1185">Reference proteome</keyword>
<dbReference type="Pfam" id="PF14028">
    <property type="entry name" value="Lant_dehydr_C"/>
    <property type="match status" value="1"/>
</dbReference>
<evidence type="ECO:0000313" key="3">
    <source>
        <dbReference type="EMBL" id="WGD39720.1"/>
    </source>
</evidence>
<dbReference type="InterPro" id="IPR006827">
    <property type="entry name" value="Lant_deHydtase_N"/>
</dbReference>
<organism evidence="3 4">
    <name type="scientific">Streptomyces cathayae</name>
    <dbReference type="NCBI Taxonomy" id="3031124"/>
    <lineage>
        <taxon>Bacteria</taxon>
        <taxon>Bacillati</taxon>
        <taxon>Actinomycetota</taxon>
        <taxon>Actinomycetes</taxon>
        <taxon>Kitasatosporales</taxon>
        <taxon>Streptomycetaceae</taxon>
        <taxon>Streptomyces</taxon>
    </lineage>
</organism>
<protein>
    <submittedName>
        <fullName evidence="3">Lantibiotic dehydratase</fullName>
    </submittedName>
</protein>
<feature type="domain" description="Thiopeptide-type bacteriocin biosynthesis" evidence="2">
    <location>
        <begin position="757"/>
        <end position="1000"/>
    </location>
</feature>
<dbReference type="Pfam" id="PF04738">
    <property type="entry name" value="Lant_dehydr_N"/>
    <property type="match status" value="1"/>
</dbReference>
<accession>A0ABY8JUQ9</accession>
<gene>
    <name evidence="3" type="ORF">PYS65_05995</name>
</gene>
<reference evidence="3 4" key="1">
    <citation type="submission" date="2023-03" db="EMBL/GenBank/DDBJ databases">
        <authorList>
            <person name="Mo P."/>
        </authorList>
    </citation>
    <scope>NUCLEOTIDE SEQUENCE [LARGE SCALE GENOMIC DNA]</scope>
    <source>
        <strain evidence="3 4">HUAS 5</strain>
    </source>
</reference>
<evidence type="ECO:0000259" key="2">
    <source>
        <dbReference type="Pfam" id="PF14028"/>
    </source>
</evidence>
<dbReference type="Proteomes" id="UP001216440">
    <property type="component" value="Chromosome"/>
</dbReference>